<sequence length="169" mass="18727">MKPLHIHFVTRRPRFLAAAMVVVLLLALSAGAWLEWRARAARADVQKQMAELNANIRGALEVRKPEGSPQAEPPWVQEADATLRHDWNRLMGGLEGIVLPGVRLLSVQAGTYPDQVRVEYQLDGWTRVAELSYALNHMKASSGHWSLISVGASNSQTSSSPGIRAVWER</sequence>
<dbReference type="AlphaFoldDB" id="A0A9X4NUX6"/>
<name>A0A9X4NUX6_9BURK</name>
<dbReference type="Proteomes" id="UP001152876">
    <property type="component" value="Unassembled WGS sequence"/>
</dbReference>
<gene>
    <name evidence="1" type="ORF">H010_06115</name>
</gene>
<keyword evidence="2" id="KW-1185">Reference proteome</keyword>
<organism evidence="1 2">
    <name type="scientific">Hydrogenophaga taeniospiralis CCUG 15921</name>
    <dbReference type="NCBI Taxonomy" id="1281780"/>
    <lineage>
        <taxon>Bacteria</taxon>
        <taxon>Pseudomonadati</taxon>
        <taxon>Pseudomonadota</taxon>
        <taxon>Betaproteobacteria</taxon>
        <taxon>Burkholderiales</taxon>
        <taxon>Comamonadaceae</taxon>
        <taxon>Hydrogenophaga</taxon>
    </lineage>
</organism>
<evidence type="ECO:0000313" key="1">
    <source>
        <dbReference type="EMBL" id="MDG5974820.1"/>
    </source>
</evidence>
<reference evidence="1" key="1">
    <citation type="submission" date="2013-01" db="EMBL/GenBank/DDBJ databases">
        <title>Genome draft of Hydrogenophaga taeniospiralis 2K1.</title>
        <authorList>
            <person name="Gomila M."/>
            <person name="Lalucat J."/>
        </authorList>
    </citation>
    <scope>NUCLEOTIDE SEQUENCE</scope>
    <source>
        <strain evidence="1">CCUG 15921</strain>
    </source>
</reference>
<dbReference type="EMBL" id="AOGK01000004">
    <property type="protein sequence ID" value="MDG5974820.1"/>
    <property type="molecule type" value="Genomic_DNA"/>
</dbReference>
<protein>
    <submittedName>
        <fullName evidence="1">Uncharacterized protein</fullName>
    </submittedName>
</protein>
<proteinExistence type="predicted"/>
<evidence type="ECO:0000313" key="2">
    <source>
        <dbReference type="Proteomes" id="UP001152876"/>
    </source>
</evidence>
<dbReference type="RefSeq" id="WP_068173824.1">
    <property type="nucleotide sequence ID" value="NZ_AOGK01000004.1"/>
</dbReference>
<accession>A0A9X4NUX6</accession>
<comment type="caution">
    <text evidence="1">The sequence shown here is derived from an EMBL/GenBank/DDBJ whole genome shotgun (WGS) entry which is preliminary data.</text>
</comment>